<gene>
    <name evidence="1" type="ORF">DYBT9275_02361</name>
</gene>
<dbReference type="RefSeq" id="WP_215239005.1">
    <property type="nucleotide sequence ID" value="NZ_CAJRAF010000002.1"/>
</dbReference>
<accession>A0A916JCY5</accession>
<sequence>MADIHPDITRLQPTSDSLNVLLKNTHFKDNLLDSGSKIGLQIKYHENLPILIFSFHERYYDFLEVIDHKILNGSHAWLDNAHLTITLVLADPVITDQVSSRIFRLDVQESQRLRERLREQEGMESVALDRMTAYVRQHASVFLS</sequence>
<keyword evidence="2" id="KW-1185">Reference proteome</keyword>
<dbReference type="Proteomes" id="UP000680038">
    <property type="component" value="Unassembled WGS sequence"/>
</dbReference>
<comment type="caution">
    <text evidence="1">The sequence shown here is derived from an EMBL/GenBank/DDBJ whole genome shotgun (WGS) entry which is preliminary data.</text>
</comment>
<dbReference type="AlphaFoldDB" id="A0A916JCY5"/>
<name>A0A916JCY5_9BACT</name>
<reference evidence="1" key="1">
    <citation type="submission" date="2021-04" db="EMBL/GenBank/DDBJ databases">
        <authorList>
            <person name="Rodrigo-Torres L."/>
            <person name="Arahal R. D."/>
            <person name="Lucena T."/>
        </authorList>
    </citation>
    <scope>NUCLEOTIDE SEQUENCE</scope>
    <source>
        <strain evidence="1">CECT 9275</strain>
    </source>
</reference>
<proteinExistence type="predicted"/>
<evidence type="ECO:0000313" key="1">
    <source>
        <dbReference type="EMBL" id="CAG4999989.1"/>
    </source>
</evidence>
<dbReference type="EMBL" id="CAJRAF010000002">
    <property type="protein sequence ID" value="CAG4999989.1"/>
    <property type="molecule type" value="Genomic_DNA"/>
</dbReference>
<protein>
    <submittedName>
        <fullName evidence="1">Uncharacterized protein</fullName>
    </submittedName>
</protein>
<evidence type="ECO:0000313" key="2">
    <source>
        <dbReference type="Proteomes" id="UP000680038"/>
    </source>
</evidence>
<organism evidence="1 2">
    <name type="scientific">Dyadobacter helix</name>
    <dbReference type="NCBI Taxonomy" id="2822344"/>
    <lineage>
        <taxon>Bacteria</taxon>
        <taxon>Pseudomonadati</taxon>
        <taxon>Bacteroidota</taxon>
        <taxon>Cytophagia</taxon>
        <taxon>Cytophagales</taxon>
        <taxon>Spirosomataceae</taxon>
        <taxon>Dyadobacter</taxon>
    </lineage>
</organism>